<accession>A0A6D0HHF1</accession>
<protein>
    <submittedName>
        <fullName evidence="1">Uncharacterized protein</fullName>
    </submittedName>
</protein>
<dbReference type="EMBL" id="WSGM01000021">
    <property type="protein sequence ID" value="KAE9728254.1"/>
    <property type="molecule type" value="Genomic_DNA"/>
</dbReference>
<dbReference type="Proteomes" id="UP000437875">
    <property type="component" value="Unassembled WGS sequence"/>
</dbReference>
<proteinExistence type="predicted"/>
<organism evidence="1 2">
    <name type="scientific">Escherichia coli</name>
    <dbReference type="NCBI Taxonomy" id="562"/>
    <lineage>
        <taxon>Bacteria</taxon>
        <taxon>Pseudomonadati</taxon>
        <taxon>Pseudomonadota</taxon>
        <taxon>Gammaproteobacteria</taxon>
        <taxon>Enterobacterales</taxon>
        <taxon>Enterobacteriaceae</taxon>
        <taxon>Escherichia</taxon>
    </lineage>
</organism>
<evidence type="ECO:0000313" key="1">
    <source>
        <dbReference type="EMBL" id="KAE9728254.1"/>
    </source>
</evidence>
<dbReference type="RefSeq" id="WP_137498067.1">
    <property type="nucleotide sequence ID" value="NZ_BFQB01000003.1"/>
</dbReference>
<dbReference type="AlphaFoldDB" id="A0A6D0HHF1"/>
<comment type="caution">
    <text evidence="1">The sequence shown here is derived from an EMBL/GenBank/DDBJ whole genome shotgun (WGS) entry which is preliminary data.</text>
</comment>
<gene>
    <name evidence="1" type="ORF">GP711_23155</name>
</gene>
<evidence type="ECO:0000313" key="2">
    <source>
        <dbReference type="Proteomes" id="UP000437875"/>
    </source>
</evidence>
<sequence>MPALSEYLNVHNTVFNILVSKGYNIWFNEEMDVYCAEKNGWDFMADTPCGLLGLIAIYEYKEPTHYHEYWWKEEQQDLVRNLSKTTPGYTSIIYKK</sequence>
<name>A0A6D0HHF1_ECOLX</name>
<reference evidence="1 2" key="1">
    <citation type="submission" date="2019-10" db="EMBL/GenBank/DDBJ databases">
        <title>Antimicrobial-resistant enteric bacteria are widely distributed amongst people, animals and the environment in northern Tanzania.</title>
        <authorList>
            <person name="Subbiah M."/>
            <person name="Call D.R."/>
        </authorList>
    </citation>
    <scope>NUCLEOTIDE SEQUENCE [LARGE SCALE GENOMIC DNA]</scope>
    <source>
        <strain evidence="1 2">TzEc067</strain>
    </source>
</reference>